<evidence type="ECO:0000259" key="2">
    <source>
        <dbReference type="Pfam" id="PF08334"/>
    </source>
</evidence>
<protein>
    <submittedName>
        <fullName evidence="3">General secretion pathway protein G</fullName>
    </submittedName>
</protein>
<evidence type="ECO:0000256" key="1">
    <source>
        <dbReference type="SAM" id="Phobius"/>
    </source>
</evidence>
<evidence type="ECO:0000313" key="4">
    <source>
        <dbReference type="Proteomes" id="UP000006546"/>
    </source>
</evidence>
<feature type="domain" description="Type II secretion system protein GspG C-terminal" evidence="2">
    <location>
        <begin position="36"/>
        <end position="143"/>
    </location>
</feature>
<gene>
    <name evidence="3" type="ordered locus">Trebr_1318</name>
</gene>
<proteinExistence type="predicted"/>
<dbReference type="EMBL" id="CP002696">
    <property type="protein sequence ID" value="AEE16745.1"/>
    <property type="molecule type" value="Genomic_DNA"/>
</dbReference>
<dbReference type="Gene3D" id="3.30.700.10">
    <property type="entry name" value="Glycoprotein, Type 4 Pilin"/>
    <property type="match status" value="1"/>
</dbReference>
<name>F4LM66_TREBD</name>
<dbReference type="eggNOG" id="COG2165">
    <property type="taxonomic scope" value="Bacteria"/>
</dbReference>
<keyword evidence="1" id="KW-1133">Transmembrane helix</keyword>
<dbReference type="InterPro" id="IPR045584">
    <property type="entry name" value="Pilin-like"/>
</dbReference>
<dbReference type="NCBIfam" id="TIGR01710">
    <property type="entry name" value="typeII_sec_gspG"/>
    <property type="match status" value="1"/>
</dbReference>
<dbReference type="Proteomes" id="UP000006546">
    <property type="component" value="Chromosome"/>
</dbReference>
<dbReference type="GO" id="GO:0015627">
    <property type="term" value="C:type II protein secretion system complex"/>
    <property type="evidence" value="ECO:0007669"/>
    <property type="project" value="InterPro"/>
</dbReference>
<dbReference type="Pfam" id="PF08334">
    <property type="entry name" value="T2SSG"/>
    <property type="match status" value="1"/>
</dbReference>
<keyword evidence="1" id="KW-0472">Membrane</keyword>
<dbReference type="AlphaFoldDB" id="F4LM66"/>
<dbReference type="GO" id="GO:0015628">
    <property type="term" value="P:protein secretion by the type II secretion system"/>
    <property type="evidence" value="ECO:0007669"/>
    <property type="project" value="InterPro"/>
</dbReference>
<dbReference type="Pfam" id="PF07963">
    <property type="entry name" value="N_methyl"/>
    <property type="match status" value="1"/>
</dbReference>
<dbReference type="STRING" id="906968.Trebr_1318"/>
<dbReference type="HOGENOM" id="CLU_091705_2_1_12"/>
<dbReference type="RefSeq" id="WP_013758452.1">
    <property type="nucleotide sequence ID" value="NC_015500.1"/>
</dbReference>
<reference evidence="4" key="1">
    <citation type="submission" date="2011-04" db="EMBL/GenBank/DDBJ databases">
        <title>The complete genome of Treponema brennaborense DSM 12168.</title>
        <authorList>
            <person name="Lucas S."/>
            <person name="Han J."/>
            <person name="Lapidus A."/>
            <person name="Bruce D."/>
            <person name="Goodwin L."/>
            <person name="Pitluck S."/>
            <person name="Peters L."/>
            <person name="Kyrpides N."/>
            <person name="Mavromatis K."/>
            <person name="Ivanova N."/>
            <person name="Mikhailova N."/>
            <person name="Pagani I."/>
            <person name="Teshima H."/>
            <person name="Detter J.C."/>
            <person name="Tapia R."/>
            <person name="Han C."/>
            <person name="Land M."/>
            <person name="Hauser L."/>
            <person name="Markowitz V."/>
            <person name="Cheng J.-F."/>
            <person name="Hugenholtz P."/>
            <person name="Woyke T."/>
            <person name="Wu D."/>
            <person name="Gronow S."/>
            <person name="Wellnitz S."/>
            <person name="Brambilla E."/>
            <person name="Klenk H.-P."/>
            <person name="Eisen J.A."/>
        </authorList>
    </citation>
    <scope>NUCLEOTIDE SEQUENCE [LARGE SCALE GENOMIC DNA]</scope>
    <source>
        <strain evidence="4">DSM 12168 / CIP 105900 / DD5/3</strain>
    </source>
</reference>
<dbReference type="NCBIfam" id="TIGR02532">
    <property type="entry name" value="IV_pilin_GFxxxE"/>
    <property type="match status" value="1"/>
</dbReference>
<keyword evidence="1" id="KW-0812">Transmembrane</keyword>
<keyword evidence="4" id="KW-1185">Reference proteome</keyword>
<dbReference type="InterPro" id="IPR010054">
    <property type="entry name" value="Type2_sec_GspG"/>
</dbReference>
<dbReference type="InterPro" id="IPR012902">
    <property type="entry name" value="N_methyl_site"/>
</dbReference>
<dbReference type="KEGG" id="tbe:Trebr_1318"/>
<accession>F4LM66</accession>
<dbReference type="SUPFAM" id="SSF54523">
    <property type="entry name" value="Pili subunits"/>
    <property type="match status" value="1"/>
</dbReference>
<organism evidence="3 4">
    <name type="scientific">Treponema brennaborense (strain DSM 12168 / CIP 105900 / DD5/3)</name>
    <dbReference type="NCBI Taxonomy" id="906968"/>
    <lineage>
        <taxon>Bacteria</taxon>
        <taxon>Pseudomonadati</taxon>
        <taxon>Spirochaetota</taxon>
        <taxon>Spirochaetia</taxon>
        <taxon>Spirochaetales</taxon>
        <taxon>Treponemataceae</taxon>
        <taxon>Treponema</taxon>
    </lineage>
</organism>
<feature type="transmembrane region" description="Helical" evidence="1">
    <location>
        <begin position="12"/>
        <end position="35"/>
    </location>
</feature>
<dbReference type="InterPro" id="IPR013545">
    <property type="entry name" value="T2SS_protein-GspG_C"/>
</dbReference>
<sequence>MKLNSKNDEGFTFVETLVTLAIITILTLAVGISAVKYIDRARITSCKTQIETFKMALQSYYIDCGKYPGKAQGLEALWKKPIVSPIPANWSGPYVDSEIPTDPWGTPYVYIAPGENGLPYEIRSYGADGKEGGDGIDADIISWKR</sequence>
<evidence type="ECO:0000313" key="3">
    <source>
        <dbReference type="EMBL" id="AEE16745.1"/>
    </source>
</evidence>